<proteinExistence type="predicted"/>
<keyword evidence="3" id="KW-0378">Hydrolase</keyword>
<dbReference type="GO" id="GO:0016787">
    <property type="term" value="F:hydrolase activity"/>
    <property type="evidence" value="ECO:0007669"/>
    <property type="project" value="UniProtKB-KW"/>
</dbReference>
<protein>
    <submittedName>
        <fullName evidence="3">UDP-2,4-diacetamido-2,4, 6-trideoxy-beta-L-altropyranose hydrolase</fullName>
    </submittedName>
</protein>
<evidence type="ECO:0000313" key="3">
    <source>
        <dbReference type="EMBL" id="NIJ63644.1"/>
    </source>
</evidence>
<reference evidence="3 4" key="1">
    <citation type="submission" date="2020-03" db="EMBL/GenBank/DDBJ databases">
        <title>Genomic Encyclopedia of Type Strains, Phase IV (KMG-IV): sequencing the most valuable type-strain genomes for metagenomic binning, comparative biology and taxonomic classification.</title>
        <authorList>
            <person name="Goeker M."/>
        </authorList>
    </citation>
    <scope>NUCLEOTIDE SEQUENCE [LARGE SCALE GENOMIC DNA]</scope>
    <source>
        <strain evidence="3 4">DSM 4733</strain>
    </source>
</reference>
<keyword evidence="4" id="KW-1185">Reference proteome</keyword>
<evidence type="ECO:0000313" key="4">
    <source>
        <dbReference type="Proteomes" id="UP000564677"/>
    </source>
</evidence>
<dbReference type="PANTHER" id="PTHR21015:SF22">
    <property type="entry name" value="GLYCOSYLTRANSFERASE"/>
    <property type="match status" value="1"/>
</dbReference>
<feature type="domain" description="Glycosyl transferase family 28 C-terminal" evidence="2">
    <location>
        <begin position="206"/>
        <end position="325"/>
    </location>
</feature>
<dbReference type="Proteomes" id="UP000564677">
    <property type="component" value="Unassembled WGS sequence"/>
</dbReference>
<dbReference type="PANTHER" id="PTHR21015">
    <property type="entry name" value="UDP-N-ACETYLGLUCOSAMINE--N-ACETYLMURAMYL-(PENTAPEPTIDE) PYROPHOSPHORYL-UNDECAPRENOL N-ACETYLGLUCOSAMINE TRANSFERASE 1"/>
    <property type="match status" value="1"/>
</dbReference>
<feature type="binding site" evidence="1">
    <location>
        <position position="155"/>
    </location>
    <ligand>
        <name>substrate</name>
    </ligand>
</feature>
<feature type="binding site" evidence="1">
    <location>
        <position position="262"/>
    </location>
    <ligand>
        <name>substrate</name>
    </ligand>
</feature>
<dbReference type="Gene3D" id="3.40.50.11190">
    <property type="match status" value="1"/>
</dbReference>
<dbReference type="AlphaFoldDB" id="A0A7X5ZUF8"/>
<dbReference type="GO" id="GO:0016758">
    <property type="term" value="F:hexosyltransferase activity"/>
    <property type="evidence" value="ECO:0007669"/>
    <property type="project" value="InterPro"/>
</dbReference>
<dbReference type="Gene3D" id="3.40.50.2000">
    <property type="entry name" value="Glycogen Phosphorylase B"/>
    <property type="match status" value="1"/>
</dbReference>
<accession>A0A7X5ZUF8</accession>
<organism evidence="3 4">
    <name type="scientific">Sphingomonas leidyi</name>
    <dbReference type="NCBI Taxonomy" id="68569"/>
    <lineage>
        <taxon>Bacteria</taxon>
        <taxon>Pseudomonadati</taxon>
        <taxon>Pseudomonadota</taxon>
        <taxon>Alphaproteobacteria</taxon>
        <taxon>Sphingomonadales</taxon>
        <taxon>Sphingomonadaceae</taxon>
        <taxon>Sphingomonas</taxon>
    </lineage>
</organism>
<dbReference type="NCBIfam" id="TIGR03590">
    <property type="entry name" value="PseG"/>
    <property type="match status" value="1"/>
</dbReference>
<dbReference type="EMBL" id="JAASQV010000001">
    <property type="protein sequence ID" value="NIJ63644.1"/>
    <property type="molecule type" value="Genomic_DNA"/>
</dbReference>
<dbReference type="InterPro" id="IPR007235">
    <property type="entry name" value="Glyco_trans_28_C"/>
</dbReference>
<evidence type="ECO:0000256" key="1">
    <source>
        <dbReference type="PIRSR" id="PIRSR620023-2"/>
    </source>
</evidence>
<evidence type="ECO:0000259" key="2">
    <source>
        <dbReference type="Pfam" id="PF04101"/>
    </source>
</evidence>
<dbReference type="Pfam" id="PF04101">
    <property type="entry name" value="Glyco_tran_28_C"/>
    <property type="match status" value="1"/>
</dbReference>
<comment type="caution">
    <text evidence="3">The sequence shown here is derived from an EMBL/GenBank/DDBJ whole genome shotgun (WGS) entry which is preliminary data.</text>
</comment>
<dbReference type="SUPFAM" id="SSF53756">
    <property type="entry name" value="UDP-Glycosyltransferase/glycogen phosphorylase"/>
    <property type="match status" value="1"/>
</dbReference>
<gene>
    <name evidence="3" type="ORF">FHR20_000575</name>
</gene>
<dbReference type="InterPro" id="IPR020023">
    <property type="entry name" value="PseG"/>
</dbReference>
<sequence>MRCLTLARALAEEGAEVCFVSRDHPGNLNAYIEASGFPVLEISGDGVGGGAFPGDSPHAHWLGGSWEADARQTARHAAARRADLLIVDHYALDARWEAEVGVLPERIVVIDDLADRPHGCALLVDANLGRRARDYAGLVPSGAIVLAGAEYALLRAEFAAAREKSLARRRDPALRRILVAMGGVDMPNATGRVLDAFDASVLPDACQITIVLGSRAPWLDEVRSAAVKQRRPTEVLIDVTDMAELMADSDLAVGGAGVTAWERGCLGLPTLIVTIADNQLAGAKALADTGAARWVGGVEDVATRLAGLIEEVAEPRTLAAMSQAASAITDGEGIRRVVAHIGRLCQAVDRPATG</sequence>
<name>A0A7X5ZUF8_9SPHN</name>